<feature type="compositionally biased region" description="Low complexity" evidence="5">
    <location>
        <begin position="112"/>
        <end position="128"/>
    </location>
</feature>
<feature type="domain" description="HTH myb-type" evidence="7">
    <location>
        <begin position="183"/>
        <end position="238"/>
    </location>
</feature>
<keyword evidence="1" id="KW-0805">Transcription regulation</keyword>
<dbReference type="EMBL" id="HBHK01012467">
    <property type="protein sequence ID" value="CAD9682794.1"/>
    <property type="molecule type" value="Transcribed_RNA"/>
</dbReference>
<dbReference type="PANTHER" id="PTHR46621:SF1">
    <property type="entry name" value="SNRNA-ACTIVATING PROTEIN COMPLEX SUBUNIT 4"/>
    <property type="match status" value="1"/>
</dbReference>
<feature type="region of interest" description="Disordered" evidence="5">
    <location>
        <begin position="461"/>
        <end position="483"/>
    </location>
</feature>
<dbReference type="PANTHER" id="PTHR46621">
    <property type="entry name" value="SNRNA-ACTIVATING PROTEIN COMPLEX SUBUNIT 4"/>
    <property type="match status" value="1"/>
</dbReference>
<protein>
    <submittedName>
        <fullName evidence="8">Uncharacterized protein</fullName>
    </submittedName>
</protein>
<feature type="domain" description="HTH myb-type" evidence="7">
    <location>
        <begin position="131"/>
        <end position="182"/>
    </location>
</feature>
<evidence type="ECO:0000256" key="1">
    <source>
        <dbReference type="ARBA" id="ARBA00023015"/>
    </source>
</evidence>
<dbReference type="InterPro" id="IPR009057">
    <property type="entry name" value="Homeodomain-like_sf"/>
</dbReference>
<dbReference type="CDD" id="cd00167">
    <property type="entry name" value="SANT"/>
    <property type="match status" value="4"/>
</dbReference>
<evidence type="ECO:0000256" key="2">
    <source>
        <dbReference type="ARBA" id="ARBA00023125"/>
    </source>
</evidence>
<feature type="region of interest" description="Disordered" evidence="5">
    <location>
        <begin position="414"/>
        <end position="442"/>
    </location>
</feature>
<keyword evidence="3" id="KW-0804">Transcription</keyword>
<dbReference type="AlphaFoldDB" id="A0A7S2RWK6"/>
<feature type="compositionally biased region" description="Polar residues" evidence="5">
    <location>
        <begin position="86"/>
        <end position="104"/>
    </location>
</feature>
<dbReference type="PROSITE" id="PS51294">
    <property type="entry name" value="HTH_MYB"/>
    <property type="match status" value="4"/>
</dbReference>
<dbReference type="GO" id="GO:0019185">
    <property type="term" value="C:snRNA-activating protein complex"/>
    <property type="evidence" value="ECO:0007669"/>
    <property type="project" value="TreeGrafter"/>
</dbReference>
<dbReference type="SMART" id="SM00717">
    <property type="entry name" value="SANT"/>
    <property type="match status" value="4"/>
</dbReference>
<dbReference type="PROSITE" id="PS50090">
    <property type="entry name" value="MYB_LIKE"/>
    <property type="match status" value="4"/>
</dbReference>
<dbReference type="SUPFAM" id="SSF46689">
    <property type="entry name" value="Homeodomain-like"/>
    <property type="match status" value="3"/>
</dbReference>
<dbReference type="GO" id="GO:0000978">
    <property type="term" value="F:RNA polymerase II cis-regulatory region sequence-specific DNA binding"/>
    <property type="evidence" value="ECO:0007669"/>
    <property type="project" value="TreeGrafter"/>
</dbReference>
<proteinExistence type="predicted"/>
<gene>
    <name evidence="8" type="ORF">QSP1433_LOCUS7834</name>
</gene>
<name>A0A7S2RWK6_9STRA</name>
<evidence type="ECO:0000259" key="6">
    <source>
        <dbReference type="PROSITE" id="PS50090"/>
    </source>
</evidence>
<reference evidence="8" key="1">
    <citation type="submission" date="2021-01" db="EMBL/GenBank/DDBJ databases">
        <authorList>
            <person name="Corre E."/>
            <person name="Pelletier E."/>
            <person name="Niang G."/>
            <person name="Scheremetjew M."/>
            <person name="Finn R."/>
            <person name="Kale V."/>
            <person name="Holt S."/>
            <person name="Cochrane G."/>
            <person name="Meng A."/>
            <person name="Brown T."/>
            <person name="Cohen L."/>
        </authorList>
    </citation>
    <scope>NUCLEOTIDE SEQUENCE</scope>
    <source>
        <strain evidence="8">NY070348D</strain>
    </source>
</reference>
<keyword evidence="4" id="KW-0539">Nucleus</keyword>
<dbReference type="GO" id="GO:0042796">
    <property type="term" value="P:snRNA transcription by RNA polymerase III"/>
    <property type="evidence" value="ECO:0007669"/>
    <property type="project" value="TreeGrafter"/>
</dbReference>
<dbReference type="GO" id="GO:0042795">
    <property type="term" value="P:snRNA transcription by RNA polymerase II"/>
    <property type="evidence" value="ECO:0007669"/>
    <property type="project" value="TreeGrafter"/>
</dbReference>
<evidence type="ECO:0000256" key="5">
    <source>
        <dbReference type="SAM" id="MobiDB-lite"/>
    </source>
</evidence>
<evidence type="ECO:0000259" key="7">
    <source>
        <dbReference type="PROSITE" id="PS51294"/>
    </source>
</evidence>
<feature type="region of interest" description="Disordered" evidence="5">
    <location>
        <begin position="333"/>
        <end position="401"/>
    </location>
</feature>
<dbReference type="InterPro" id="IPR001005">
    <property type="entry name" value="SANT/Myb"/>
</dbReference>
<feature type="domain" description="HTH myb-type" evidence="7">
    <location>
        <begin position="239"/>
        <end position="289"/>
    </location>
</feature>
<accession>A0A7S2RWK6</accession>
<sequence length="536" mass="60381">MDSVDSSTQYKVLLDFVQDLAQELIPGFKEGPDVDALQKFSEKVARFKLDTVGRTGNDRSGECPMIEEPTHEDQRENEMKHALSRFGTSQTTVMSDNGSSSSYPIENKQKVNKPTKSTAKSKPTNKNTNGRKAKAPVRWTEEQDKMLQDAVAMNGPRNWKTVAVYVKGRDHVQCLQRWNKVLQPGLVKGPWTTDEDNVLKQLVALEKIDNWASVAAKIPGRTAKQCRERWRLNLDPAINHDPFTPEEDKLLLMLHEKTGNRWAEIKLQFKGRTENSVKTRFKSLMRSKAREWPAEEDEVLIKLHEKHGQDLDAIVKEFPKRTKNAVRSRIKKLTEDDSSTVSPKNNVKRLPQPPAKSVKCEQEKKRKPNTVQAKDIQVAKKPKKTKGPPKSPNVIHRPIPAPLSLAGISNIRGMMPKRPFLDTSDQSSRPIHYSSPRNSSNLNSSAFEGVAFDLDTISTGSGAFHQQSPTNIETSTDTTQSYEQPLSPSSFLPFILSARNTDKKAFEFSATTPYLRYPPQPPSANDFNGPWTGFID</sequence>
<dbReference type="GO" id="GO:0001006">
    <property type="term" value="F:RNA polymerase III type 3 promoter sequence-specific DNA binding"/>
    <property type="evidence" value="ECO:0007669"/>
    <property type="project" value="TreeGrafter"/>
</dbReference>
<feature type="compositionally biased region" description="Basic and acidic residues" evidence="5">
    <location>
        <begin position="68"/>
        <end position="81"/>
    </location>
</feature>
<feature type="domain" description="HTH myb-type" evidence="7">
    <location>
        <begin position="292"/>
        <end position="338"/>
    </location>
</feature>
<dbReference type="InterPro" id="IPR017930">
    <property type="entry name" value="Myb_dom"/>
</dbReference>
<evidence type="ECO:0000256" key="3">
    <source>
        <dbReference type="ARBA" id="ARBA00023163"/>
    </source>
</evidence>
<feature type="domain" description="Myb-like" evidence="6">
    <location>
        <begin position="235"/>
        <end position="285"/>
    </location>
</feature>
<organism evidence="8">
    <name type="scientific">Mucochytrium quahogii</name>
    <dbReference type="NCBI Taxonomy" id="96639"/>
    <lineage>
        <taxon>Eukaryota</taxon>
        <taxon>Sar</taxon>
        <taxon>Stramenopiles</taxon>
        <taxon>Bigyra</taxon>
        <taxon>Labyrinthulomycetes</taxon>
        <taxon>Thraustochytrida</taxon>
        <taxon>Thraustochytriidae</taxon>
        <taxon>Mucochytrium</taxon>
    </lineage>
</organism>
<dbReference type="Gene3D" id="1.10.10.60">
    <property type="entry name" value="Homeodomain-like"/>
    <property type="match status" value="4"/>
</dbReference>
<evidence type="ECO:0000256" key="4">
    <source>
        <dbReference type="ARBA" id="ARBA00023242"/>
    </source>
</evidence>
<feature type="region of interest" description="Disordered" evidence="5">
    <location>
        <begin position="53"/>
        <end position="139"/>
    </location>
</feature>
<feature type="domain" description="Myb-like" evidence="6">
    <location>
        <begin position="292"/>
        <end position="334"/>
    </location>
</feature>
<feature type="domain" description="Myb-like" evidence="6">
    <location>
        <begin position="183"/>
        <end position="234"/>
    </location>
</feature>
<feature type="domain" description="Myb-like" evidence="6">
    <location>
        <begin position="131"/>
        <end position="182"/>
    </location>
</feature>
<evidence type="ECO:0000313" key="8">
    <source>
        <dbReference type="EMBL" id="CAD9682794.1"/>
    </source>
</evidence>
<dbReference type="Pfam" id="PF00249">
    <property type="entry name" value="Myb_DNA-binding"/>
    <property type="match status" value="4"/>
</dbReference>
<dbReference type="InterPro" id="IPR051575">
    <property type="entry name" value="Myb-like_DNA-bd"/>
</dbReference>
<keyword evidence="2" id="KW-0238">DNA-binding</keyword>